<evidence type="ECO:0000313" key="3">
    <source>
        <dbReference type="EMBL" id="KAF0750375.1"/>
    </source>
</evidence>
<name>A0A6A5AGA7_APHAT</name>
<sequence length="624" mass="69613">MGAPKELEKVAHTKRAPQINSMVSEFRGFVTDLKLTNELKRPTSKAERMTQWMESHAGAQAELAKVRAEGDWVMIKIEMEKKELDATLQEIQMAKAQIAAIHAIKLHECPTASTSMDLVKHVKALQTHEERQKGHLSEDLSKLTLLKQAIDEARRERKDALTIQADENQRATHMAATVEATHAEIAAIKQRDAALADQIRQLQVDINDDQATYLAAKKQLTDQLHECHKQQGHSQSSDRARQSGGGAASPTHVYKKKSNLSWLRARNKVCLVKRTESLEQKKHLLDTLLHTSKLPHVHVFWEKYHVQEADKAALCVDIERQASENAAMKVKIQQLEAEKIKLQGHDLPTMEGLNPYCQDIRNEAKKSREHTEKLVAEAKQLDNLAKSLFDPLEHLFALVTSPNQPGAPRDNTVTGKTHLERLAVIEEQVTQKVLSKIAHECATHNGNWQQSASLIRLLQSRGVLRPRLVKFPPPLPTSVGVPGTSMDKGGNTDGDDDDANDDENDPRDDNNPTIFKGDDPHLVALHSKELLRELRERHAAHIQAAATLETNRKSLLAKSKSRRRISVRQPSDDNNTTTPPAVNTTSPRKTSRRPSVVAETELASSSMMIVAPPSPKESNPTTPL</sequence>
<feature type="coiled-coil region" evidence="1">
    <location>
        <begin position="136"/>
        <end position="163"/>
    </location>
</feature>
<feature type="region of interest" description="Disordered" evidence="2">
    <location>
        <begin position="558"/>
        <end position="624"/>
    </location>
</feature>
<dbReference type="AlphaFoldDB" id="A0A6A5AGA7"/>
<feature type="compositionally biased region" description="Low complexity" evidence="2">
    <location>
        <begin position="574"/>
        <end position="587"/>
    </location>
</feature>
<proteinExistence type="predicted"/>
<feature type="coiled-coil region" evidence="1">
    <location>
        <begin position="318"/>
        <end position="381"/>
    </location>
</feature>
<gene>
    <name evidence="3" type="ORF">AaE_006741</name>
</gene>
<dbReference type="VEuPathDB" id="FungiDB:H257_13678"/>
<reference evidence="3 4" key="1">
    <citation type="submission" date="2019-06" db="EMBL/GenBank/DDBJ databases">
        <title>Genomics analysis of Aphanomyces spp. identifies a new class of oomycete effector associated with host adaptation.</title>
        <authorList>
            <person name="Gaulin E."/>
        </authorList>
    </citation>
    <scope>NUCLEOTIDE SEQUENCE [LARGE SCALE GENOMIC DNA]</scope>
    <source>
        <strain evidence="3 4">E</strain>
    </source>
</reference>
<feature type="region of interest" description="Disordered" evidence="2">
    <location>
        <begin position="224"/>
        <end position="253"/>
    </location>
</feature>
<accession>A0A6A5AGA7</accession>
<organism evidence="3 4">
    <name type="scientific">Aphanomyces astaci</name>
    <name type="common">Crayfish plague agent</name>
    <dbReference type="NCBI Taxonomy" id="112090"/>
    <lineage>
        <taxon>Eukaryota</taxon>
        <taxon>Sar</taxon>
        <taxon>Stramenopiles</taxon>
        <taxon>Oomycota</taxon>
        <taxon>Saprolegniomycetes</taxon>
        <taxon>Saprolegniales</taxon>
        <taxon>Verrucalvaceae</taxon>
        <taxon>Aphanomyces</taxon>
    </lineage>
</organism>
<evidence type="ECO:0000256" key="2">
    <source>
        <dbReference type="SAM" id="MobiDB-lite"/>
    </source>
</evidence>
<feature type="compositionally biased region" description="Acidic residues" evidence="2">
    <location>
        <begin position="493"/>
        <end position="506"/>
    </location>
</feature>
<evidence type="ECO:0000256" key="1">
    <source>
        <dbReference type="SAM" id="Coils"/>
    </source>
</evidence>
<protein>
    <submittedName>
        <fullName evidence="3">Uncharacterized protein</fullName>
    </submittedName>
</protein>
<dbReference type="EMBL" id="VJMI01012346">
    <property type="protein sequence ID" value="KAF0750375.1"/>
    <property type="molecule type" value="Genomic_DNA"/>
</dbReference>
<feature type="region of interest" description="Disordered" evidence="2">
    <location>
        <begin position="469"/>
        <end position="519"/>
    </location>
</feature>
<dbReference type="Proteomes" id="UP000469452">
    <property type="component" value="Unassembled WGS sequence"/>
</dbReference>
<evidence type="ECO:0000313" key="4">
    <source>
        <dbReference type="Proteomes" id="UP000469452"/>
    </source>
</evidence>
<keyword evidence="1" id="KW-0175">Coiled coil</keyword>
<comment type="caution">
    <text evidence="3">The sequence shown here is derived from an EMBL/GenBank/DDBJ whole genome shotgun (WGS) entry which is preliminary data.</text>
</comment>